<sequence length="151" mass="17517">MDRSEKTVLTNMCMIYDDDGNVLVQDRRDSDWGGITFPGGHVEKGESFTDAVIREVYEETGLTIETPQICGIKQWPEDDGSRYIVLFYKTSHFAGELKSSEEGEVYWTKLSRLKDLPLARGMELMLRVFLEDEVGEYYIYEEDGEWKHVLK</sequence>
<keyword evidence="8" id="KW-1185">Reference proteome</keyword>
<evidence type="ECO:0000256" key="3">
    <source>
        <dbReference type="RuleBase" id="RU003476"/>
    </source>
</evidence>
<comment type="similarity">
    <text evidence="1 3">Belongs to the Nudix hydrolase family.</text>
</comment>
<keyword evidence="2 3" id="KW-0378">Hydrolase</keyword>
<comment type="caution">
    <text evidence="5">The sequence shown here is derived from an EMBL/GenBank/DDBJ whole genome shotgun (WGS) entry which is preliminary data.</text>
</comment>
<dbReference type="InterPro" id="IPR000086">
    <property type="entry name" value="NUDIX_hydrolase_dom"/>
</dbReference>
<name>A0A1E3UL45_9FIRM</name>
<dbReference type="Proteomes" id="UP000094869">
    <property type="component" value="Unassembled WGS sequence"/>
</dbReference>
<dbReference type="OrthoDB" id="9788922at2"/>
<dbReference type="PANTHER" id="PTHR43736">
    <property type="entry name" value="ADP-RIBOSE PYROPHOSPHATASE"/>
    <property type="match status" value="1"/>
</dbReference>
<dbReference type="CDD" id="cd18875">
    <property type="entry name" value="NUDIX_Hydrolase"/>
    <property type="match status" value="1"/>
</dbReference>
<gene>
    <name evidence="5" type="ORF">BEI59_07810</name>
    <name evidence="6" type="ORF">BEI63_08645</name>
</gene>
<reference evidence="6 8" key="1">
    <citation type="submission" date="2016-08" db="EMBL/GenBank/DDBJ databases">
        <title>Characterization of Isolates of Eisenbergiella tayi Derived from Blood Cultures, Using Whole Genome Sequencing.</title>
        <authorList>
            <person name="Bernier A.-M."/>
            <person name="Burdz T."/>
            <person name="Wiebe D."/>
            <person name="Bernard K."/>
        </authorList>
    </citation>
    <scope>NUCLEOTIDE SEQUENCE [LARGE SCALE GENOMIC DNA]</scope>
    <source>
        <strain evidence="6 8">NML120146</strain>
    </source>
</reference>
<dbReference type="PANTHER" id="PTHR43736:SF1">
    <property type="entry name" value="DIHYDRONEOPTERIN TRIPHOSPHATE DIPHOSPHATASE"/>
    <property type="match status" value="1"/>
</dbReference>
<dbReference type="EMBL" id="MEHD01000019">
    <property type="protein sequence ID" value="ODR58563.1"/>
    <property type="molecule type" value="Genomic_DNA"/>
</dbReference>
<reference evidence="5 7" key="2">
    <citation type="submission" date="2016-08" db="EMBL/GenBank/DDBJ databases">
        <authorList>
            <person name="Seilhamer J.J."/>
        </authorList>
    </citation>
    <scope>NUCLEOTIDE SEQUENCE [LARGE SCALE GENOMIC DNA]</scope>
    <source>
        <strain evidence="5 7">NML150140-1</strain>
    </source>
</reference>
<dbReference type="Proteomes" id="UP000094271">
    <property type="component" value="Unassembled WGS sequence"/>
</dbReference>
<feature type="domain" description="Nudix hydrolase" evidence="4">
    <location>
        <begin position="6"/>
        <end position="130"/>
    </location>
</feature>
<dbReference type="PROSITE" id="PS00893">
    <property type="entry name" value="NUDIX_BOX"/>
    <property type="match status" value="1"/>
</dbReference>
<dbReference type="InterPro" id="IPR020084">
    <property type="entry name" value="NUDIX_hydrolase_CS"/>
</dbReference>
<dbReference type="GO" id="GO:0016787">
    <property type="term" value="F:hydrolase activity"/>
    <property type="evidence" value="ECO:0007669"/>
    <property type="project" value="UniProtKB-KW"/>
</dbReference>
<dbReference type="PROSITE" id="PS51462">
    <property type="entry name" value="NUDIX"/>
    <property type="match status" value="1"/>
</dbReference>
<dbReference type="PRINTS" id="PR00502">
    <property type="entry name" value="NUDIXFAMILY"/>
</dbReference>
<organism evidence="5 7">
    <name type="scientific">Eisenbergiella tayi</name>
    <dbReference type="NCBI Taxonomy" id="1432052"/>
    <lineage>
        <taxon>Bacteria</taxon>
        <taxon>Bacillati</taxon>
        <taxon>Bacillota</taxon>
        <taxon>Clostridia</taxon>
        <taxon>Lachnospirales</taxon>
        <taxon>Lachnospiraceae</taxon>
        <taxon>Eisenbergiella</taxon>
    </lineage>
</organism>
<evidence type="ECO:0000256" key="1">
    <source>
        <dbReference type="ARBA" id="ARBA00005582"/>
    </source>
</evidence>
<dbReference type="Pfam" id="PF00293">
    <property type="entry name" value="NUDIX"/>
    <property type="match status" value="1"/>
</dbReference>
<evidence type="ECO:0000313" key="5">
    <source>
        <dbReference type="EMBL" id="ODR53578.1"/>
    </source>
</evidence>
<dbReference type="Gene3D" id="3.90.79.10">
    <property type="entry name" value="Nucleoside Triphosphate Pyrophosphohydrolase"/>
    <property type="match status" value="1"/>
</dbReference>
<dbReference type="SUPFAM" id="SSF55811">
    <property type="entry name" value="Nudix"/>
    <property type="match status" value="1"/>
</dbReference>
<evidence type="ECO:0000256" key="2">
    <source>
        <dbReference type="ARBA" id="ARBA00022801"/>
    </source>
</evidence>
<evidence type="ECO:0000313" key="7">
    <source>
        <dbReference type="Proteomes" id="UP000094271"/>
    </source>
</evidence>
<evidence type="ECO:0000313" key="6">
    <source>
        <dbReference type="EMBL" id="ODR58563.1"/>
    </source>
</evidence>
<proteinExistence type="inferred from homology"/>
<accession>A0A1E3UL45</accession>
<dbReference type="EMBL" id="MEHA01000004">
    <property type="protein sequence ID" value="ODR53578.1"/>
    <property type="molecule type" value="Genomic_DNA"/>
</dbReference>
<protein>
    <submittedName>
        <fullName evidence="5">DNA mismatch repair protein MutT</fullName>
    </submittedName>
</protein>
<evidence type="ECO:0000313" key="8">
    <source>
        <dbReference type="Proteomes" id="UP000094869"/>
    </source>
</evidence>
<dbReference type="AlphaFoldDB" id="A0A1E3UL45"/>
<dbReference type="InterPro" id="IPR020476">
    <property type="entry name" value="Nudix_hydrolase"/>
</dbReference>
<dbReference type="InterPro" id="IPR015797">
    <property type="entry name" value="NUDIX_hydrolase-like_dom_sf"/>
</dbReference>
<dbReference type="RefSeq" id="WP_069409918.1">
    <property type="nucleotide sequence ID" value="NZ_DBFYTW010000270.1"/>
</dbReference>
<evidence type="ECO:0000259" key="4">
    <source>
        <dbReference type="PROSITE" id="PS51462"/>
    </source>
</evidence>